<keyword evidence="4" id="KW-1185">Reference proteome</keyword>
<dbReference type="Proteomes" id="UP000014160">
    <property type="component" value="Unassembled WGS sequence"/>
</dbReference>
<organism evidence="1 3">
    <name type="scientific">Enterococcus gilvus ATCC BAA-350</name>
    <dbReference type="NCBI Taxonomy" id="1158614"/>
    <lineage>
        <taxon>Bacteria</taxon>
        <taxon>Bacillati</taxon>
        <taxon>Bacillota</taxon>
        <taxon>Bacilli</taxon>
        <taxon>Lactobacillales</taxon>
        <taxon>Enterococcaceae</taxon>
        <taxon>Enterococcus</taxon>
    </lineage>
</organism>
<evidence type="ECO:0000313" key="2">
    <source>
        <dbReference type="EMBL" id="EOW81339.1"/>
    </source>
</evidence>
<name>R2V6R8_9ENTE</name>
<proteinExistence type="predicted"/>
<evidence type="ECO:0000313" key="4">
    <source>
        <dbReference type="Proteomes" id="UP000014160"/>
    </source>
</evidence>
<evidence type="ECO:0000313" key="1">
    <source>
        <dbReference type="EMBL" id="EOI53386.1"/>
    </source>
</evidence>
<sequence length="122" mass="14533">MRQKYLPPKTSSGNLRTPIEFYEYQPHKGPDPGEEEKKVLYTCFAEIYNPSMKDLEILNSIETKQAVTIKIRDPHEDYLPINKHFVEVLDRRYQLIRWNIIDVRNDFSDNRFITILLAVYAK</sequence>
<dbReference type="PATRIC" id="fig|1158614.3.peg.3316"/>
<comment type="caution">
    <text evidence="1">The sequence shown here is derived from an EMBL/GenBank/DDBJ whole genome shotgun (WGS) entry which is preliminary data.</text>
</comment>
<dbReference type="HOGENOM" id="CLU_159922_0_0_9"/>
<dbReference type="Proteomes" id="UP000013750">
    <property type="component" value="Unassembled WGS sequence"/>
</dbReference>
<reference evidence="1 3" key="1">
    <citation type="submission" date="2013-02" db="EMBL/GenBank/DDBJ databases">
        <title>The Genome Sequence of Enterococcus gilvus ATCC BAA-350.</title>
        <authorList>
            <consortium name="The Broad Institute Genome Sequencing Platform"/>
            <consortium name="The Broad Institute Genome Sequencing Center for Infectious Disease"/>
            <person name="Earl A.M."/>
            <person name="Gilmore M.S."/>
            <person name="Lebreton F."/>
            <person name="Walker B."/>
            <person name="Young S.K."/>
            <person name="Zeng Q."/>
            <person name="Gargeya S."/>
            <person name="Fitzgerald M."/>
            <person name="Haas B."/>
            <person name="Abouelleil A."/>
            <person name="Alvarado L."/>
            <person name="Arachchi H.M."/>
            <person name="Berlin A.M."/>
            <person name="Chapman S.B."/>
            <person name="Dewar J."/>
            <person name="Goldberg J."/>
            <person name="Griggs A."/>
            <person name="Gujja S."/>
            <person name="Hansen M."/>
            <person name="Howarth C."/>
            <person name="Imamovic A."/>
            <person name="Larimer J."/>
            <person name="McCowan C."/>
            <person name="Murphy C."/>
            <person name="Neiman D."/>
            <person name="Pearson M."/>
            <person name="Priest M."/>
            <person name="Roberts A."/>
            <person name="Saif S."/>
            <person name="Shea T."/>
            <person name="Sisk P."/>
            <person name="Sykes S."/>
            <person name="Wortman J."/>
            <person name="Nusbaum C."/>
            <person name="Birren B."/>
        </authorList>
    </citation>
    <scope>NUCLEOTIDE SEQUENCE [LARGE SCALE GENOMIC DNA]</scope>
    <source>
        <strain evidence="1 3">ATCC BAA-350</strain>
    </source>
</reference>
<gene>
    <name evidence="2" type="ORF">I592_00624</name>
    <name evidence="1" type="ORF">UKC_03338</name>
</gene>
<dbReference type="AlphaFoldDB" id="R2V6R8"/>
<evidence type="ECO:0000313" key="3">
    <source>
        <dbReference type="Proteomes" id="UP000013750"/>
    </source>
</evidence>
<evidence type="ECO:0008006" key="5">
    <source>
        <dbReference type="Google" id="ProtNLM"/>
    </source>
</evidence>
<protein>
    <recommendedName>
        <fullName evidence="5">Phage head-tail adapter protein</fullName>
    </recommendedName>
</protein>
<accession>R2V6R8</accession>
<dbReference type="EMBL" id="ASWH01000001">
    <property type="protein sequence ID" value="EOW81339.1"/>
    <property type="molecule type" value="Genomic_DNA"/>
</dbReference>
<reference evidence="2 4" key="2">
    <citation type="submission" date="2013-03" db="EMBL/GenBank/DDBJ databases">
        <title>The Genome Sequence of Enterococcus gilvus ATCC BAA-350 (PacBio/Illumina hybrid assembly).</title>
        <authorList>
            <consortium name="The Broad Institute Genomics Platform"/>
            <consortium name="The Broad Institute Genome Sequencing Center for Infectious Disease"/>
            <person name="Earl A."/>
            <person name="Russ C."/>
            <person name="Gilmore M."/>
            <person name="Surin D."/>
            <person name="Walker B."/>
            <person name="Young S."/>
            <person name="Zeng Q."/>
            <person name="Gargeya S."/>
            <person name="Fitzgerald M."/>
            <person name="Haas B."/>
            <person name="Abouelleil A."/>
            <person name="Allen A.W."/>
            <person name="Alvarado L."/>
            <person name="Arachchi H.M."/>
            <person name="Berlin A.M."/>
            <person name="Chapman S.B."/>
            <person name="Gainer-Dewar J."/>
            <person name="Goldberg J."/>
            <person name="Griggs A."/>
            <person name="Gujja S."/>
            <person name="Hansen M."/>
            <person name="Howarth C."/>
            <person name="Imamovic A."/>
            <person name="Ireland A."/>
            <person name="Larimer J."/>
            <person name="McCowan C."/>
            <person name="Murphy C."/>
            <person name="Pearson M."/>
            <person name="Poon T.W."/>
            <person name="Priest M."/>
            <person name="Roberts A."/>
            <person name="Saif S."/>
            <person name="Shea T."/>
            <person name="Sisk P."/>
            <person name="Sykes S."/>
            <person name="Wortman J."/>
            <person name="Nusbaum C."/>
            <person name="Birren B."/>
        </authorList>
    </citation>
    <scope>NUCLEOTIDE SEQUENCE [LARGE SCALE GENOMIC DNA]</scope>
    <source>
        <strain evidence="2 4">ATCC BAA-350</strain>
    </source>
</reference>
<dbReference type="eggNOG" id="ENOG50331F3">
    <property type="taxonomic scope" value="Bacteria"/>
</dbReference>
<dbReference type="EMBL" id="AJDQ01000012">
    <property type="protein sequence ID" value="EOI53386.1"/>
    <property type="molecule type" value="Genomic_DNA"/>
</dbReference>